<evidence type="ECO:0000256" key="4">
    <source>
        <dbReference type="ARBA" id="ARBA00011182"/>
    </source>
</evidence>
<comment type="subcellular location">
    <subcellularLocation>
        <location evidence="2">Endoplasmic reticulum membrane</location>
        <topology evidence="2">Multi-pass membrane protein</topology>
    </subcellularLocation>
</comment>
<reference evidence="11 12" key="1">
    <citation type="submission" date="2015-09" db="EMBL/GenBank/DDBJ databases">
        <title>Draft genome of a European isolate of the apple canker pathogen Neonectria ditissima.</title>
        <authorList>
            <person name="Gomez-Cortecero A."/>
            <person name="Harrison R.J."/>
            <person name="Armitage A.D."/>
        </authorList>
    </citation>
    <scope>NUCLEOTIDE SEQUENCE [LARGE SCALE GENOMIC DNA]</scope>
    <source>
        <strain evidence="11 12">R09/05</strain>
    </source>
</reference>
<dbReference type="EMBL" id="LKCW01000024">
    <property type="protein sequence ID" value="KPM44049.1"/>
    <property type="molecule type" value="Genomic_DNA"/>
</dbReference>
<keyword evidence="12" id="KW-1185">Reference proteome</keyword>
<keyword evidence="7 9" id="KW-0472">Membrane</keyword>
<sequence>MAVAGDLEEARVGSQPLPQSEQHASQLEKAPSDGRPKMHASVYILSWIFFSNLTILFNKWLIDTAGFRYPIILTTWHLVFATVATQLLARTTTLLDSRHALPLSRRLYVRTILPIGILYSGSLVFSNVVYLYLSVAFIQMLKSVGPVAVLLASWAWGVATPSMSTLGNVLLIVCGVAIASAGEIEFSWIGFIFQVTGTLFEAVRLVMVQVMLSGEGIRMDPLVGLYYYAPVCTVMNIFVVALTEGPTFKWDDLAKTGYGMLLLNAFVAFILNIVSVFLVSLVSSDSSISSLTASLYQIGKTSGLVMALTGILKSILLVATSVLIWNTHISLLQTLGYFLALVGLVLYSVGYEQILNGFREATKWLANVWNSDRPEEGKVSVKLRRAFIIGIVGFIALVIAVSLWHYHGLTSDDMLQLTSSWFGST</sequence>
<feature type="transmembrane region" description="Helical" evidence="9">
    <location>
        <begin position="303"/>
        <end position="325"/>
    </location>
</feature>
<feature type="transmembrane region" description="Helical" evidence="9">
    <location>
        <begin position="262"/>
        <end position="282"/>
    </location>
</feature>
<dbReference type="InterPro" id="IPR004853">
    <property type="entry name" value="Sugar_P_trans_dom"/>
</dbReference>
<gene>
    <name evidence="11" type="ORF">AK830_g2531</name>
</gene>
<evidence type="ECO:0000256" key="9">
    <source>
        <dbReference type="SAM" id="Phobius"/>
    </source>
</evidence>
<proteinExistence type="inferred from homology"/>
<dbReference type="PANTHER" id="PTHR11132">
    <property type="entry name" value="SOLUTE CARRIER FAMILY 35"/>
    <property type="match status" value="1"/>
</dbReference>
<keyword evidence="5 9" id="KW-0812">Transmembrane</keyword>
<protein>
    <recommendedName>
        <fullName evidence="10">Sugar phosphate transporter domain-containing protein</fullName>
    </recommendedName>
</protein>
<evidence type="ECO:0000256" key="3">
    <source>
        <dbReference type="ARBA" id="ARBA00010425"/>
    </source>
</evidence>
<evidence type="ECO:0000313" key="11">
    <source>
        <dbReference type="EMBL" id="KPM44049.1"/>
    </source>
</evidence>
<evidence type="ECO:0000259" key="10">
    <source>
        <dbReference type="Pfam" id="PF03151"/>
    </source>
</evidence>
<feature type="transmembrane region" description="Helical" evidence="9">
    <location>
        <begin position="131"/>
        <end position="156"/>
    </location>
</feature>
<feature type="transmembrane region" description="Helical" evidence="9">
    <location>
        <begin position="107"/>
        <end position="125"/>
    </location>
</feature>
<feature type="region of interest" description="Disordered" evidence="8">
    <location>
        <begin position="1"/>
        <end position="35"/>
    </location>
</feature>
<dbReference type="Proteomes" id="UP000050424">
    <property type="component" value="Unassembled WGS sequence"/>
</dbReference>
<comment type="similarity">
    <text evidence="3">Belongs to the TPT transporter family. SLC35D subfamily.</text>
</comment>
<organism evidence="11 12">
    <name type="scientific">Neonectria ditissima</name>
    <dbReference type="NCBI Taxonomy" id="78410"/>
    <lineage>
        <taxon>Eukaryota</taxon>
        <taxon>Fungi</taxon>
        <taxon>Dikarya</taxon>
        <taxon>Ascomycota</taxon>
        <taxon>Pezizomycotina</taxon>
        <taxon>Sordariomycetes</taxon>
        <taxon>Hypocreomycetidae</taxon>
        <taxon>Hypocreales</taxon>
        <taxon>Nectriaceae</taxon>
        <taxon>Neonectria</taxon>
    </lineage>
</organism>
<evidence type="ECO:0000256" key="7">
    <source>
        <dbReference type="ARBA" id="ARBA00023136"/>
    </source>
</evidence>
<evidence type="ECO:0000256" key="6">
    <source>
        <dbReference type="ARBA" id="ARBA00022989"/>
    </source>
</evidence>
<keyword evidence="6 9" id="KW-1133">Transmembrane helix</keyword>
<dbReference type="InterPro" id="IPR050186">
    <property type="entry name" value="TPT_transporter"/>
</dbReference>
<evidence type="ECO:0000256" key="5">
    <source>
        <dbReference type="ARBA" id="ARBA00022692"/>
    </source>
</evidence>
<comment type="function">
    <text evidence="1">Involved in the import of GDP-mannose from the cytoplasm into the Golgi lumen.</text>
</comment>
<comment type="subunit">
    <text evidence="4">Homooligomer.</text>
</comment>
<dbReference type="GO" id="GO:0005789">
    <property type="term" value="C:endoplasmic reticulum membrane"/>
    <property type="evidence" value="ECO:0007669"/>
    <property type="project" value="UniProtKB-SubCell"/>
</dbReference>
<evidence type="ECO:0000256" key="1">
    <source>
        <dbReference type="ARBA" id="ARBA00003420"/>
    </source>
</evidence>
<feature type="transmembrane region" description="Helical" evidence="9">
    <location>
        <begin position="163"/>
        <end position="182"/>
    </location>
</feature>
<accession>A0A0P7BK00</accession>
<evidence type="ECO:0000313" key="12">
    <source>
        <dbReference type="Proteomes" id="UP000050424"/>
    </source>
</evidence>
<feature type="transmembrane region" description="Helical" evidence="9">
    <location>
        <begin position="331"/>
        <end position="349"/>
    </location>
</feature>
<dbReference type="OrthoDB" id="6418713at2759"/>
<feature type="domain" description="Sugar phosphate transporter" evidence="10">
    <location>
        <begin position="40"/>
        <end position="348"/>
    </location>
</feature>
<name>A0A0P7BK00_9HYPO</name>
<dbReference type="Pfam" id="PF03151">
    <property type="entry name" value="TPT"/>
    <property type="match status" value="1"/>
</dbReference>
<dbReference type="AlphaFoldDB" id="A0A0P7BK00"/>
<feature type="transmembrane region" description="Helical" evidence="9">
    <location>
        <begin position="224"/>
        <end position="242"/>
    </location>
</feature>
<feature type="compositionally biased region" description="Polar residues" evidence="8">
    <location>
        <begin position="16"/>
        <end position="25"/>
    </location>
</feature>
<feature type="transmembrane region" description="Helical" evidence="9">
    <location>
        <begin position="386"/>
        <end position="406"/>
    </location>
</feature>
<evidence type="ECO:0000256" key="2">
    <source>
        <dbReference type="ARBA" id="ARBA00004477"/>
    </source>
</evidence>
<feature type="transmembrane region" description="Helical" evidence="9">
    <location>
        <begin position="42"/>
        <end position="61"/>
    </location>
</feature>
<evidence type="ECO:0000256" key="8">
    <source>
        <dbReference type="SAM" id="MobiDB-lite"/>
    </source>
</evidence>
<comment type="caution">
    <text evidence="11">The sequence shown here is derived from an EMBL/GenBank/DDBJ whole genome shotgun (WGS) entry which is preliminary data.</text>
</comment>
<feature type="transmembrane region" description="Helical" evidence="9">
    <location>
        <begin position="67"/>
        <end position="87"/>
    </location>
</feature>